<proteinExistence type="inferred from homology"/>
<gene>
    <name evidence="7" type="ORF">ARMSODRAFT_892675</name>
</gene>
<dbReference type="InterPro" id="IPR013780">
    <property type="entry name" value="Glyco_hydro_b"/>
</dbReference>
<dbReference type="Gene3D" id="2.60.40.1180">
    <property type="entry name" value="Golgi alpha-mannosidase II"/>
    <property type="match status" value="1"/>
</dbReference>
<dbReference type="Pfam" id="PF02055">
    <property type="entry name" value="Glyco_hydro_30"/>
    <property type="match status" value="1"/>
</dbReference>
<keyword evidence="8" id="KW-1185">Reference proteome</keyword>
<feature type="domain" description="Glycosyl hydrolase family 30 TIM-barrel" evidence="6">
    <location>
        <begin position="67"/>
        <end position="364"/>
    </location>
</feature>
<dbReference type="SUPFAM" id="SSF51445">
    <property type="entry name" value="(Trans)glycosidases"/>
    <property type="match status" value="1"/>
</dbReference>
<dbReference type="InterPro" id="IPR017853">
    <property type="entry name" value="GH"/>
</dbReference>
<accession>A0A2H3B1B9</accession>
<organism evidence="7 8">
    <name type="scientific">Armillaria solidipes</name>
    <dbReference type="NCBI Taxonomy" id="1076256"/>
    <lineage>
        <taxon>Eukaryota</taxon>
        <taxon>Fungi</taxon>
        <taxon>Dikarya</taxon>
        <taxon>Basidiomycota</taxon>
        <taxon>Agaricomycotina</taxon>
        <taxon>Agaricomycetes</taxon>
        <taxon>Agaricomycetidae</taxon>
        <taxon>Agaricales</taxon>
        <taxon>Marasmiineae</taxon>
        <taxon>Physalacriaceae</taxon>
        <taxon>Armillaria</taxon>
    </lineage>
</organism>
<sequence>MFIFLIFAFALARCALAQQIWDVWETTWDRRSLLTRKPLSAAINFAATSSPQSTYITVTDTTVYQTILGFGATLTDASANLLNDMKGKNSNNYWSLLRQSFDMTDGANAAGLSYIRVALGATDFSASVYSYDDSSSDNILSNFYVNNAPWYLFSVLRDILSVNSRLMVHLVPWSPPAWMKTSRSMNGGSLIDGYISVYPTYLLKAVQGFSGKGVPIYAISIQNEPQYSTDSYPSCWMPAATEAQIGRTLRTLLDNNGFSSVRVIAYEHNWNNAATYPVEVMQGARDSFAGVSFHCYEGSVGLQESFHSAYPDKEIYFTECSGTLGSDWWQDIKWYMDNLWIGSLEHWAKTGLMWNFALDGNGNPRLPGSNSCTAGCRGVVTINNDGSYSFNQEYYSMAQASKAIIPKDWGGPFGQRIGVTVGGSNSWPLRVGAYATGRESASEWVRYSLVVLNWDDSASSAWNPVPVTASIEFRGVQATYTFPVGVTTLWWFAAPLASRHSVRSQWMSTNTTLVNSTNC</sequence>
<evidence type="ECO:0000313" key="8">
    <source>
        <dbReference type="Proteomes" id="UP000218334"/>
    </source>
</evidence>
<name>A0A2H3B1B9_9AGAR</name>
<dbReference type="GO" id="GO:0016020">
    <property type="term" value="C:membrane"/>
    <property type="evidence" value="ECO:0007669"/>
    <property type="project" value="GOC"/>
</dbReference>
<evidence type="ECO:0000256" key="4">
    <source>
        <dbReference type="RuleBase" id="RU361188"/>
    </source>
</evidence>
<dbReference type="InterPro" id="IPR033453">
    <property type="entry name" value="Glyco_hydro_30_TIM-barrel"/>
</dbReference>
<evidence type="ECO:0000256" key="5">
    <source>
        <dbReference type="SAM" id="SignalP"/>
    </source>
</evidence>
<dbReference type="EMBL" id="KZ293450">
    <property type="protein sequence ID" value="PBK64665.1"/>
    <property type="molecule type" value="Genomic_DNA"/>
</dbReference>
<evidence type="ECO:0000256" key="1">
    <source>
        <dbReference type="ARBA" id="ARBA00005382"/>
    </source>
</evidence>
<evidence type="ECO:0000313" key="7">
    <source>
        <dbReference type="EMBL" id="PBK64665.1"/>
    </source>
</evidence>
<keyword evidence="2 5" id="KW-0732">Signal</keyword>
<evidence type="ECO:0000259" key="6">
    <source>
        <dbReference type="Pfam" id="PF02055"/>
    </source>
</evidence>
<keyword evidence="3 4" id="KW-0378">Hydrolase</keyword>
<dbReference type="STRING" id="1076256.A0A2H3B1B9"/>
<dbReference type="GO" id="GO:0006680">
    <property type="term" value="P:glucosylceramide catabolic process"/>
    <property type="evidence" value="ECO:0007669"/>
    <property type="project" value="TreeGrafter"/>
</dbReference>
<evidence type="ECO:0000256" key="2">
    <source>
        <dbReference type="ARBA" id="ARBA00022729"/>
    </source>
</evidence>
<dbReference type="Proteomes" id="UP000218334">
    <property type="component" value="Unassembled WGS sequence"/>
</dbReference>
<keyword evidence="4" id="KW-0326">Glycosidase</keyword>
<feature type="chain" id="PRO_5013890819" evidence="5">
    <location>
        <begin position="18"/>
        <end position="519"/>
    </location>
</feature>
<dbReference type="PANTHER" id="PTHR11069">
    <property type="entry name" value="GLUCOSYLCERAMIDASE"/>
    <property type="match status" value="1"/>
</dbReference>
<dbReference type="InterPro" id="IPR001139">
    <property type="entry name" value="Glyco_hydro_30"/>
</dbReference>
<reference evidence="8" key="1">
    <citation type="journal article" date="2017" name="Nat. Ecol. Evol.">
        <title>Genome expansion and lineage-specific genetic innovations in the forest pathogenic fungi Armillaria.</title>
        <authorList>
            <person name="Sipos G."/>
            <person name="Prasanna A.N."/>
            <person name="Walter M.C."/>
            <person name="O'Connor E."/>
            <person name="Balint B."/>
            <person name="Krizsan K."/>
            <person name="Kiss B."/>
            <person name="Hess J."/>
            <person name="Varga T."/>
            <person name="Slot J."/>
            <person name="Riley R."/>
            <person name="Boka B."/>
            <person name="Rigling D."/>
            <person name="Barry K."/>
            <person name="Lee J."/>
            <person name="Mihaltcheva S."/>
            <person name="LaButti K."/>
            <person name="Lipzen A."/>
            <person name="Waldron R."/>
            <person name="Moloney N.M."/>
            <person name="Sperisen C."/>
            <person name="Kredics L."/>
            <person name="Vagvoelgyi C."/>
            <person name="Patrignani A."/>
            <person name="Fitzpatrick D."/>
            <person name="Nagy I."/>
            <person name="Doyle S."/>
            <person name="Anderson J.B."/>
            <person name="Grigoriev I.V."/>
            <person name="Gueldener U."/>
            <person name="Muensterkoetter M."/>
            <person name="Nagy L.G."/>
        </authorList>
    </citation>
    <scope>NUCLEOTIDE SEQUENCE [LARGE SCALE GENOMIC DNA]</scope>
    <source>
        <strain evidence="8">28-4</strain>
    </source>
</reference>
<feature type="signal peptide" evidence="5">
    <location>
        <begin position="1"/>
        <end position="17"/>
    </location>
</feature>
<comment type="similarity">
    <text evidence="1 4">Belongs to the glycosyl hydrolase 30 family.</text>
</comment>
<dbReference type="PANTHER" id="PTHR11069:SF23">
    <property type="entry name" value="LYSOSOMAL ACID GLUCOSYLCERAMIDASE"/>
    <property type="match status" value="1"/>
</dbReference>
<protein>
    <submittedName>
        <fullName evidence="7">Glycoside hydrolase family 30 protein</fullName>
    </submittedName>
</protein>
<dbReference type="GO" id="GO:0004348">
    <property type="term" value="F:glucosylceramidase activity"/>
    <property type="evidence" value="ECO:0007669"/>
    <property type="project" value="InterPro"/>
</dbReference>
<evidence type="ECO:0000256" key="3">
    <source>
        <dbReference type="ARBA" id="ARBA00022801"/>
    </source>
</evidence>
<dbReference type="AlphaFoldDB" id="A0A2H3B1B9"/>
<dbReference type="Gene3D" id="3.20.20.80">
    <property type="entry name" value="Glycosidases"/>
    <property type="match status" value="1"/>
</dbReference>